<evidence type="ECO:0000313" key="3">
    <source>
        <dbReference type="Proteomes" id="UP001160550"/>
    </source>
</evidence>
<dbReference type="InterPro" id="IPR050678">
    <property type="entry name" value="DNA_Partitioning_ATPase"/>
</dbReference>
<organism evidence="2 3">
    <name type="scientific">Luteimonas composti</name>
    <dbReference type="NCBI Taxonomy" id="398257"/>
    <lineage>
        <taxon>Bacteria</taxon>
        <taxon>Pseudomonadati</taxon>
        <taxon>Pseudomonadota</taxon>
        <taxon>Gammaproteobacteria</taxon>
        <taxon>Lysobacterales</taxon>
        <taxon>Lysobacteraceae</taxon>
        <taxon>Luteimonas</taxon>
    </lineage>
</organism>
<dbReference type="EMBL" id="JARYGX010000013">
    <property type="protein sequence ID" value="MDH7452843.1"/>
    <property type="molecule type" value="Genomic_DNA"/>
</dbReference>
<evidence type="ECO:0000259" key="1">
    <source>
        <dbReference type="Pfam" id="PF13614"/>
    </source>
</evidence>
<reference evidence="2" key="2">
    <citation type="submission" date="2023-04" db="EMBL/GenBank/DDBJ databases">
        <authorList>
            <person name="Sun J.-Q."/>
        </authorList>
    </citation>
    <scope>NUCLEOTIDE SEQUENCE</scope>
    <source>
        <strain evidence="2">CC-YY355</strain>
    </source>
</reference>
<sequence length="290" mass="32065">MGVVLTVMNMKGGVGKTTVAMHVGGALGLYKWKDKDVRKVLLIDYDPQFNLSQSYLASADYFPLEKSKKTILSVLQDDPKKLDPYKIQVPGSTNPPPVSSLARNIWKTALGARLDVIPSTLDLMYLALGKADSQVGVIEERFSAFIADCKSQYDLVVIDCHPAGSLMTKTALGNSDHVLIPVVPQKYAVRGIGLMLDFINAKKHGSNGPKPHILFNRVPRTGPTPEELEIRSNAKYKQYCLTNTLKNYSAFSEPQEGKGFVWLSSKPYSQQAKRNMQVVSYEVGEKIGVW</sequence>
<dbReference type="SUPFAM" id="SSF52540">
    <property type="entry name" value="P-loop containing nucleoside triphosphate hydrolases"/>
    <property type="match status" value="1"/>
</dbReference>
<dbReference type="InterPro" id="IPR025669">
    <property type="entry name" value="AAA_dom"/>
</dbReference>
<dbReference type="PANTHER" id="PTHR13696">
    <property type="entry name" value="P-LOOP CONTAINING NUCLEOSIDE TRIPHOSPHATE HYDROLASE"/>
    <property type="match status" value="1"/>
</dbReference>
<dbReference type="CDD" id="cd02042">
    <property type="entry name" value="ParAB_family"/>
    <property type="match status" value="1"/>
</dbReference>
<evidence type="ECO:0000313" key="2">
    <source>
        <dbReference type="EMBL" id="MDH7452843.1"/>
    </source>
</evidence>
<gene>
    <name evidence="2" type="ORF">QF205_07070</name>
</gene>
<protein>
    <submittedName>
        <fullName evidence="2">ParA family protein</fullName>
    </submittedName>
</protein>
<dbReference type="InterPro" id="IPR027417">
    <property type="entry name" value="P-loop_NTPase"/>
</dbReference>
<dbReference type="Gene3D" id="3.40.50.300">
    <property type="entry name" value="P-loop containing nucleotide triphosphate hydrolases"/>
    <property type="match status" value="1"/>
</dbReference>
<dbReference type="RefSeq" id="WP_280942038.1">
    <property type="nucleotide sequence ID" value="NZ_JARYGX010000013.1"/>
</dbReference>
<name>A0ABT6MQG5_9GAMM</name>
<comment type="caution">
    <text evidence="2">The sequence shown here is derived from an EMBL/GenBank/DDBJ whole genome shotgun (WGS) entry which is preliminary data.</text>
</comment>
<proteinExistence type="predicted"/>
<keyword evidence="3" id="KW-1185">Reference proteome</keyword>
<accession>A0ABT6MQG5</accession>
<dbReference type="Proteomes" id="UP001160550">
    <property type="component" value="Unassembled WGS sequence"/>
</dbReference>
<dbReference type="Pfam" id="PF13614">
    <property type="entry name" value="AAA_31"/>
    <property type="match status" value="1"/>
</dbReference>
<feature type="domain" description="AAA" evidence="1">
    <location>
        <begin position="4"/>
        <end position="203"/>
    </location>
</feature>
<dbReference type="PANTHER" id="PTHR13696:SF99">
    <property type="entry name" value="COBYRINIC ACID AC-DIAMIDE SYNTHASE"/>
    <property type="match status" value="1"/>
</dbReference>
<reference evidence="2" key="1">
    <citation type="journal article" date="2007" name="Int. J. Syst. Evol. Microbiol.">
        <title>Luteimonas composti sp. nov., a moderately thermophilic bacterium isolated from food waste.</title>
        <authorList>
            <person name="Young C.C."/>
            <person name="Kampfer P."/>
            <person name="Chen W.M."/>
            <person name="Yen W.S."/>
            <person name="Arun A.B."/>
            <person name="Lai W.A."/>
            <person name="Shen F.T."/>
            <person name="Rekha P.D."/>
            <person name="Lin K.Y."/>
            <person name="Chou J.H."/>
        </authorList>
    </citation>
    <scope>NUCLEOTIDE SEQUENCE</scope>
    <source>
        <strain evidence="2">CC-YY355</strain>
    </source>
</reference>